<dbReference type="InterPro" id="IPR042001">
    <property type="entry name" value="Sortase_F"/>
</dbReference>
<gene>
    <name evidence="3" type="ORF">A2690_04800</name>
</gene>
<sequence>MKVIKHVVVFFVGLYIVLASNMFFVHTLISSGDSLFQPVKEANAQSIVLPTITPTPTSVPTNTPTPTLLVVGDPVTIEIPKFSINTHIVPVGIAEDNTMQTPGDFSQVGWYNKGIRPGEEGAAIINGHYDDTQGKPAVFYNLSDLNTGDEIVVKTALGKILKFQVESSYSEEYTSFPKELVYSKYEGKGIRLITCDGVWITKEKTYSRRLVVNARLVKD</sequence>
<keyword evidence="2" id="KW-0472">Membrane</keyword>
<dbReference type="EMBL" id="MFZF01000006">
    <property type="protein sequence ID" value="OGK17065.1"/>
    <property type="molecule type" value="Genomic_DNA"/>
</dbReference>
<dbReference type="Proteomes" id="UP000178372">
    <property type="component" value="Unassembled WGS sequence"/>
</dbReference>
<evidence type="ECO:0000256" key="2">
    <source>
        <dbReference type="SAM" id="Phobius"/>
    </source>
</evidence>
<feature type="transmembrane region" description="Helical" evidence="2">
    <location>
        <begin position="7"/>
        <end position="29"/>
    </location>
</feature>
<accession>A0A1F7GDY6</accession>
<proteinExistence type="predicted"/>
<dbReference type="Gene3D" id="2.40.260.10">
    <property type="entry name" value="Sortase"/>
    <property type="match status" value="1"/>
</dbReference>
<dbReference type="InterPro" id="IPR005754">
    <property type="entry name" value="Sortase"/>
</dbReference>
<keyword evidence="2" id="KW-1133">Transmembrane helix</keyword>
<evidence type="ECO:0000313" key="3">
    <source>
        <dbReference type="EMBL" id="OGK17065.1"/>
    </source>
</evidence>
<dbReference type="InterPro" id="IPR023365">
    <property type="entry name" value="Sortase_dom-sf"/>
</dbReference>
<protein>
    <recommendedName>
        <fullName evidence="5">Peptidase C60 sortase A and B</fullName>
    </recommendedName>
</protein>
<dbReference type="SUPFAM" id="SSF63817">
    <property type="entry name" value="Sortase"/>
    <property type="match status" value="1"/>
</dbReference>
<keyword evidence="1" id="KW-0378">Hydrolase</keyword>
<evidence type="ECO:0000313" key="4">
    <source>
        <dbReference type="Proteomes" id="UP000178372"/>
    </source>
</evidence>
<organism evidence="3 4">
    <name type="scientific">Candidatus Roizmanbacteria bacterium RIFCSPHIGHO2_01_FULL_39_12b</name>
    <dbReference type="NCBI Taxonomy" id="1802030"/>
    <lineage>
        <taxon>Bacteria</taxon>
        <taxon>Candidatus Roizmaniibacteriota</taxon>
    </lineage>
</organism>
<comment type="caution">
    <text evidence="3">The sequence shown here is derived from an EMBL/GenBank/DDBJ whole genome shotgun (WGS) entry which is preliminary data.</text>
</comment>
<evidence type="ECO:0000256" key="1">
    <source>
        <dbReference type="ARBA" id="ARBA00022801"/>
    </source>
</evidence>
<dbReference type="AlphaFoldDB" id="A0A1F7GDY6"/>
<dbReference type="Pfam" id="PF04203">
    <property type="entry name" value="Sortase"/>
    <property type="match status" value="1"/>
</dbReference>
<reference evidence="3 4" key="1">
    <citation type="journal article" date="2016" name="Nat. Commun.">
        <title>Thousands of microbial genomes shed light on interconnected biogeochemical processes in an aquifer system.</title>
        <authorList>
            <person name="Anantharaman K."/>
            <person name="Brown C.T."/>
            <person name="Hug L.A."/>
            <person name="Sharon I."/>
            <person name="Castelle C.J."/>
            <person name="Probst A.J."/>
            <person name="Thomas B.C."/>
            <person name="Singh A."/>
            <person name="Wilkins M.J."/>
            <person name="Karaoz U."/>
            <person name="Brodie E.L."/>
            <person name="Williams K.H."/>
            <person name="Hubbard S.S."/>
            <person name="Banfield J.F."/>
        </authorList>
    </citation>
    <scope>NUCLEOTIDE SEQUENCE [LARGE SCALE GENOMIC DNA]</scope>
</reference>
<dbReference type="GO" id="GO:0016787">
    <property type="term" value="F:hydrolase activity"/>
    <property type="evidence" value="ECO:0007669"/>
    <property type="project" value="UniProtKB-KW"/>
</dbReference>
<keyword evidence="2" id="KW-0812">Transmembrane</keyword>
<name>A0A1F7GDY6_9BACT</name>
<dbReference type="CDD" id="cd05829">
    <property type="entry name" value="Sortase_F"/>
    <property type="match status" value="1"/>
</dbReference>
<evidence type="ECO:0008006" key="5">
    <source>
        <dbReference type="Google" id="ProtNLM"/>
    </source>
</evidence>